<accession>A0A3Q3WH07</accession>
<evidence type="ECO:0000313" key="3">
    <source>
        <dbReference type="Proteomes" id="UP000261620"/>
    </source>
</evidence>
<dbReference type="STRING" id="94237.ENSMMOP00000008144"/>
<dbReference type="Ensembl" id="ENSMMOT00000008294.1">
    <property type="protein sequence ID" value="ENSMMOP00000008144.1"/>
    <property type="gene ID" value="ENSMMOG00000006320.1"/>
</dbReference>
<keyword evidence="1" id="KW-0732">Signal</keyword>
<sequence>MRAAVCSILLLMALYQGEALRCNFCYSKGGGLCTATSVQTCAGLTNACGAVILPAPFSYSFRQCMDMTVCQGFIKTQGVIANCCSTDLSKWLPHISRAEKLI</sequence>
<dbReference type="InterPro" id="IPR045860">
    <property type="entry name" value="Snake_toxin-like_sf"/>
</dbReference>
<organism evidence="2 3">
    <name type="scientific">Mola mola</name>
    <name type="common">Ocean sunfish</name>
    <name type="synonym">Tetraodon mola</name>
    <dbReference type="NCBI Taxonomy" id="94237"/>
    <lineage>
        <taxon>Eukaryota</taxon>
        <taxon>Metazoa</taxon>
        <taxon>Chordata</taxon>
        <taxon>Craniata</taxon>
        <taxon>Vertebrata</taxon>
        <taxon>Euteleostomi</taxon>
        <taxon>Actinopterygii</taxon>
        <taxon>Neopterygii</taxon>
        <taxon>Teleostei</taxon>
        <taxon>Neoteleostei</taxon>
        <taxon>Acanthomorphata</taxon>
        <taxon>Eupercaria</taxon>
        <taxon>Tetraodontiformes</taxon>
        <taxon>Molidae</taxon>
        <taxon>Mola</taxon>
    </lineage>
</organism>
<keyword evidence="3" id="KW-1185">Reference proteome</keyword>
<evidence type="ECO:0008006" key="4">
    <source>
        <dbReference type="Google" id="ProtNLM"/>
    </source>
</evidence>
<dbReference type="OMA" id="KCNFCFS"/>
<dbReference type="AlphaFoldDB" id="A0A3Q3WH07"/>
<feature type="signal peptide" evidence="1">
    <location>
        <begin position="1"/>
        <end position="19"/>
    </location>
</feature>
<reference evidence="2" key="2">
    <citation type="submission" date="2025-09" db="UniProtKB">
        <authorList>
            <consortium name="Ensembl"/>
        </authorList>
    </citation>
    <scope>IDENTIFICATION</scope>
</reference>
<dbReference type="Gene3D" id="2.10.60.10">
    <property type="entry name" value="CD59"/>
    <property type="match status" value="1"/>
</dbReference>
<dbReference type="SUPFAM" id="SSF57302">
    <property type="entry name" value="Snake toxin-like"/>
    <property type="match status" value="1"/>
</dbReference>
<feature type="chain" id="PRO_5018782374" description="UPAR/Ly6 domain-containing protein" evidence="1">
    <location>
        <begin position="20"/>
        <end position="102"/>
    </location>
</feature>
<reference evidence="2" key="1">
    <citation type="submission" date="2025-08" db="UniProtKB">
        <authorList>
            <consortium name="Ensembl"/>
        </authorList>
    </citation>
    <scope>IDENTIFICATION</scope>
</reference>
<proteinExistence type="predicted"/>
<evidence type="ECO:0000256" key="1">
    <source>
        <dbReference type="SAM" id="SignalP"/>
    </source>
</evidence>
<name>A0A3Q3WH07_MOLML</name>
<protein>
    <recommendedName>
        <fullName evidence="4">UPAR/Ly6 domain-containing protein</fullName>
    </recommendedName>
</protein>
<dbReference type="Proteomes" id="UP000261620">
    <property type="component" value="Unplaced"/>
</dbReference>
<evidence type="ECO:0000313" key="2">
    <source>
        <dbReference type="Ensembl" id="ENSMMOP00000008144.1"/>
    </source>
</evidence>